<protein>
    <recommendedName>
        <fullName evidence="10">Phosphoribosyl-ATP pyrophosphatase</fullName>
        <shortName evidence="10">PRA-PH</shortName>
        <ecNumber evidence="10">3.6.1.31</ecNumber>
    </recommendedName>
</protein>
<keyword evidence="7 10" id="KW-0378">Hydrolase</keyword>
<dbReference type="GO" id="GO:0004636">
    <property type="term" value="F:phosphoribosyl-ATP diphosphatase activity"/>
    <property type="evidence" value="ECO:0007669"/>
    <property type="project" value="UniProtKB-UniRule"/>
</dbReference>
<dbReference type="PANTHER" id="PTHR42945">
    <property type="entry name" value="HISTIDINE BIOSYNTHESIS BIFUNCTIONAL PROTEIN"/>
    <property type="match status" value="1"/>
</dbReference>
<evidence type="ECO:0000256" key="5">
    <source>
        <dbReference type="ARBA" id="ARBA00022605"/>
    </source>
</evidence>
<comment type="similarity">
    <text evidence="10">Belongs to the PRA-PH family.</text>
</comment>
<dbReference type="Proteomes" id="UP000050544">
    <property type="component" value="Unassembled WGS sequence"/>
</dbReference>
<organism evidence="11 12">
    <name type="scientific">Thermanaerothrix daxensis</name>
    <dbReference type="NCBI Taxonomy" id="869279"/>
    <lineage>
        <taxon>Bacteria</taxon>
        <taxon>Bacillati</taxon>
        <taxon>Chloroflexota</taxon>
        <taxon>Anaerolineae</taxon>
        <taxon>Anaerolineales</taxon>
        <taxon>Anaerolineaceae</taxon>
        <taxon>Thermanaerothrix</taxon>
    </lineage>
</organism>
<dbReference type="UniPathway" id="UPA00031">
    <property type="reaction ID" value="UER00007"/>
</dbReference>
<dbReference type="PATRIC" id="fig|869279.4.peg.2674"/>
<evidence type="ECO:0000256" key="10">
    <source>
        <dbReference type="HAMAP-Rule" id="MF_01020"/>
    </source>
</evidence>
<dbReference type="RefSeq" id="WP_054522675.1">
    <property type="nucleotide sequence ID" value="NZ_LGKO01000006.1"/>
</dbReference>
<name>A0A0P6XNV9_9CHLR</name>
<evidence type="ECO:0000256" key="4">
    <source>
        <dbReference type="ARBA" id="ARBA00022490"/>
    </source>
</evidence>
<dbReference type="PANTHER" id="PTHR42945:SF9">
    <property type="entry name" value="HISTIDINE BIOSYNTHESIS BIFUNCTIONAL PROTEIN HISIE"/>
    <property type="match status" value="1"/>
</dbReference>
<dbReference type="STRING" id="869279.SE15_13705"/>
<comment type="pathway">
    <text evidence="3 10">Amino-acid biosynthesis; L-histidine biosynthesis; L-histidine from 5-phospho-alpha-D-ribose 1-diphosphate: step 2/9.</text>
</comment>
<comment type="subcellular location">
    <subcellularLocation>
        <location evidence="2 10">Cytoplasm</location>
    </subcellularLocation>
</comment>
<keyword evidence="6 10" id="KW-0547">Nucleotide-binding</keyword>
<dbReference type="GO" id="GO:0005737">
    <property type="term" value="C:cytoplasm"/>
    <property type="evidence" value="ECO:0007669"/>
    <property type="project" value="UniProtKB-SubCell"/>
</dbReference>
<comment type="caution">
    <text evidence="11">The sequence shown here is derived from an EMBL/GenBank/DDBJ whole genome shotgun (WGS) entry which is preliminary data.</text>
</comment>
<evidence type="ECO:0000256" key="7">
    <source>
        <dbReference type="ARBA" id="ARBA00022801"/>
    </source>
</evidence>
<comment type="catalytic activity">
    <reaction evidence="1 10">
        <text>1-(5-phospho-beta-D-ribosyl)-ATP + H2O = 1-(5-phospho-beta-D-ribosyl)-5'-AMP + diphosphate + H(+)</text>
        <dbReference type="Rhea" id="RHEA:22828"/>
        <dbReference type="ChEBI" id="CHEBI:15377"/>
        <dbReference type="ChEBI" id="CHEBI:15378"/>
        <dbReference type="ChEBI" id="CHEBI:33019"/>
        <dbReference type="ChEBI" id="CHEBI:59457"/>
        <dbReference type="ChEBI" id="CHEBI:73183"/>
        <dbReference type="EC" id="3.6.1.31"/>
    </reaction>
</comment>
<dbReference type="EC" id="3.6.1.31" evidence="10"/>
<evidence type="ECO:0000256" key="1">
    <source>
        <dbReference type="ARBA" id="ARBA00001460"/>
    </source>
</evidence>
<keyword evidence="4 10" id="KW-0963">Cytoplasm</keyword>
<keyword evidence="8 10" id="KW-0067">ATP-binding</keyword>
<evidence type="ECO:0000256" key="3">
    <source>
        <dbReference type="ARBA" id="ARBA00005204"/>
    </source>
</evidence>
<dbReference type="SUPFAM" id="SSF101386">
    <property type="entry name" value="all-alpha NTP pyrophosphatases"/>
    <property type="match status" value="1"/>
</dbReference>
<dbReference type="InterPro" id="IPR021130">
    <property type="entry name" value="PRib-ATP_PPHydrolase-like"/>
</dbReference>
<keyword evidence="5 10" id="KW-0028">Amino-acid biosynthesis</keyword>
<dbReference type="NCBIfam" id="NF001611">
    <property type="entry name" value="PRK00400.1-3"/>
    <property type="match status" value="1"/>
</dbReference>
<dbReference type="Pfam" id="PF01503">
    <property type="entry name" value="PRA-PH"/>
    <property type="match status" value="1"/>
</dbReference>
<keyword evidence="12" id="KW-1185">Reference proteome</keyword>
<proteinExistence type="inferred from homology"/>
<dbReference type="Gene3D" id="1.10.287.1080">
    <property type="entry name" value="MazG-like"/>
    <property type="match status" value="1"/>
</dbReference>
<dbReference type="AlphaFoldDB" id="A0A0P6XNV9"/>
<dbReference type="NCBIfam" id="TIGR03188">
    <property type="entry name" value="histidine_hisI"/>
    <property type="match status" value="1"/>
</dbReference>
<dbReference type="HAMAP" id="MF_01020">
    <property type="entry name" value="HisE"/>
    <property type="match status" value="1"/>
</dbReference>
<dbReference type="OrthoDB" id="9795769at2"/>
<reference evidence="11 12" key="1">
    <citation type="submission" date="2015-07" db="EMBL/GenBank/DDBJ databases">
        <title>Whole genome sequence of Thermanaerothrix daxensis DSM 23592.</title>
        <authorList>
            <person name="Hemp J."/>
            <person name="Ward L.M."/>
            <person name="Pace L.A."/>
            <person name="Fischer W.W."/>
        </authorList>
    </citation>
    <scope>NUCLEOTIDE SEQUENCE [LARGE SCALE GENOMIC DNA]</scope>
    <source>
        <strain evidence="11 12">GNS-1</strain>
    </source>
</reference>
<evidence type="ECO:0000256" key="8">
    <source>
        <dbReference type="ARBA" id="ARBA00022840"/>
    </source>
</evidence>
<gene>
    <name evidence="10" type="primary">hisE</name>
    <name evidence="11" type="ORF">SE15_13705</name>
</gene>
<dbReference type="InterPro" id="IPR008179">
    <property type="entry name" value="HisE"/>
</dbReference>
<evidence type="ECO:0000256" key="6">
    <source>
        <dbReference type="ARBA" id="ARBA00022741"/>
    </source>
</evidence>
<evidence type="ECO:0000256" key="2">
    <source>
        <dbReference type="ARBA" id="ARBA00004496"/>
    </source>
</evidence>
<accession>A0A0P6XNV9</accession>
<dbReference type="GO" id="GO:0000105">
    <property type="term" value="P:L-histidine biosynthetic process"/>
    <property type="evidence" value="ECO:0007669"/>
    <property type="project" value="UniProtKB-UniRule"/>
</dbReference>
<sequence>MSMLERLYEIICERRDAPRPDSYTSHLLARGEDQILKKVGEEAIEVIVAAKGQGDQRLVEEVADLTYHLLVLLALHGLRPADVEAELMRRHLQRSGGTENPA</sequence>
<dbReference type="CDD" id="cd11534">
    <property type="entry name" value="NTP-PPase_HisIE_like"/>
    <property type="match status" value="1"/>
</dbReference>
<evidence type="ECO:0000313" key="11">
    <source>
        <dbReference type="EMBL" id="KPL82137.1"/>
    </source>
</evidence>
<evidence type="ECO:0000256" key="9">
    <source>
        <dbReference type="ARBA" id="ARBA00023102"/>
    </source>
</evidence>
<keyword evidence="9 10" id="KW-0368">Histidine biosynthesis</keyword>
<evidence type="ECO:0000313" key="12">
    <source>
        <dbReference type="Proteomes" id="UP000050544"/>
    </source>
</evidence>
<dbReference type="EMBL" id="LGKO01000006">
    <property type="protein sequence ID" value="KPL82137.1"/>
    <property type="molecule type" value="Genomic_DNA"/>
</dbReference>
<dbReference type="GO" id="GO:0005524">
    <property type="term" value="F:ATP binding"/>
    <property type="evidence" value="ECO:0007669"/>
    <property type="project" value="UniProtKB-KW"/>
</dbReference>